<reference evidence="2" key="1">
    <citation type="submission" date="2022-03" db="EMBL/GenBank/DDBJ databases">
        <authorList>
            <person name="Alioto T."/>
            <person name="Alioto T."/>
            <person name="Gomez Garrido J."/>
        </authorList>
    </citation>
    <scope>NUCLEOTIDE SEQUENCE</scope>
</reference>
<evidence type="ECO:0000313" key="2">
    <source>
        <dbReference type="EMBL" id="CAH2307501.1"/>
    </source>
</evidence>
<dbReference type="Proteomes" id="UP001295444">
    <property type="component" value="Chromosome 07"/>
</dbReference>
<accession>A0AAD1SRA6</accession>
<evidence type="ECO:0000313" key="3">
    <source>
        <dbReference type="Proteomes" id="UP001295444"/>
    </source>
</evidence>
<gene>
    <name evidence="2" type="ORF">PECUL_23A037625</name>
</gene>
<keyword evidence="3" id="KW-1185">Reference proteome</keyword>
<dbReference type="AlphaFoldDB" id="A0AAD1SRA6"/>
<name>A0AAD1SRA6_PELCU</name>
<dbReference type="EMBL" id="OW240918">
    <property type="protein sequence ID" value="CAH2307501.1"/>
    <property type="molecule type" value="Genomic_DNA"/>
</dbReference>
<protein>
    <submittedName>
        <fullName evidence="2">Uncharacterized protein</fullName>
    </submittedName>
</protein>
<organism evidence="2 3">
    <name type="scientific">Pelobates cultripes</name>
    <name type="common">Western spadefoot toad</name>
    <dbReference type="NCBI Taxonomy" id="61616"/>
    <lineage>
        <taxon>Eukaryota</taxon>
        <taxon>Metazoa</taxon>
        <taxon>Chordata</taxon>
        <taxon>Craniata</taxon>
        <taxon>Vertebrata</taxon>
        <taxon>Euteleostomi</taxon>
        <taxon>Amphibia</taxon>
        <taxon>Batrachia</taxon>
        <taxon>Anura</taxon>
        <taxon>Pelobatoidea</taxon>
        <taxon>Pelobatidae</taxon>
        <taxon>Pelobates</taxon>
    </lineage>
</organism>
<feature type="region of interest" description="Disordered" evidence="1">
    <location>
        <begin position="54"/>
        <end position="91"/>
    </location>
</feature>
<proteinExistence type="predicted"/>
<sequence>MWKHSMCPVTSILQKNGIPYRWGNPRSLQVTNEGTLHRITESQTFLQALGLSLTEQPKQPPSKVHRRYVEKIQPFTPNKDRQRGAKTAPTG</sequence>
<evidence type="ECO:0000256" key="1">
    <source>
        <dbReference type="SAM" id="MobiDB-lite"/>
    </source>
</evidence>